<proteinExistence type="predicted"/>
<dbReference type="Proteomes" id="UP001185927">
    <property type="component" value="Unassembled WGS sequence"/>
</dbReference>
<protein>
    <submittedName>
        <fullName evidence="2">Amidohydrolase family protein</fullName>
    </submittedName>
</protein>
<dbReference type="InterPro" id="IPR006680">
    <property type="entry name" value="Amidohydro-rel"/>
</dbReference>
<dbReference type="PANTHER" id="PTHR21240">
    <property type="entry name" value="2-AMINO-3-CARBOXYLMUCONATE-6-SEMIALDEHYDE DECARBOXYLASE"/>
    <property type="match status" value="1"/>
</dbReference>
<gene>
    <name evidence="2" type="ORF">R3Q16_04100</name>
</gene>
<evidence type="ECO:0000313" key="2">
    <source>
        <dbReference type="EMBL" id="MDV6265775.1"/>
    </source>
</evidence>
<dbReference type="PANTHER" id="PTHR21240:SF28">
    <property type="entry name" value="ISO-OROTATE DECARBOXYLASE (EUROFUNG)"/>
    <property type="match status" value="1"/>
</dbReference>
<keyword evidence="3" id="KW-1185">Reference proteome</keyword>
<feature type="domain" description="Amidohydrolase-related" evidence="1">
    <location>
        <begin position="7"/>
        <end position="334"/>
    </location>
</feature>
<reference evidence="2 3" key="1">
    <citation type="submission" date="2023-10" db="EMBL/GenBank/DDBJ databases">
        <title>Development of a sustainable strategy for remediation of hydrocarbon-contaminated territories based on the waste exchange concept.</title>
        <authorList>
            <person name="Krivoruchko A."/>
        </authorList>
    </citation>
    <scope>NUCLEOTIDE SEQUENCE [LARGE SCALE GENOMIC DNA]</scope>
    <source>
        <strain evidence="2 3">IEGM 1203</strain>
    </source>
</reference>
<dbReference type="EMBL" id="JAWLKB010000002">
    <property type="protein sequence ID" value="MDV6265775.1"/>
    <property type="molecule type" value="Genomic_DNA"/>
</dbReference>
<organism evidence="2 3">
    <name type="scientific">Rhodococcus globerulus</name>
    <dbReference type="NCBI Taxonomy" id="33008"/>
    <lineage>
        <taxon>Bacteria</taxon>
        <taxon>Bacillati</taxon>
        <taxon>Actinomycetota</taxon>
        <taxon>Actinomycetes</taxon>
        <taxon>Mycobacteriales</taxon>
        <taxon>Nocardiaceae</taxon>
        <taxon>Rhodococcus</taxon>
    </lineage>
</organism>
<name>A0ABU4BNJ5_RHOGO</name>
<accession>A0ABU4BNJ5</accession>
<evidence type="ECO:0000313" key="3">
    <source>
        <dbReference type="Proteomes" id="UP001185927"/>
    </source>
</evidence>
<dbReference type="RefSeq" id="WP_219110905.1">
    <property type="nucleotide sequence ID" value="NZ_CP079698.1"/>
</dbReference>
<dbReference type="InterPro" id="IPR032465">
    <property type="entry name" value="ACMSD"/>
</dbReference>
<evidence type="ECO:0000259" key="1">
    <source>
        <dbReference type="Pfam" id="PF04909"/>
    </source>
</evidence>
<dbReference type="Pfam" id="PF04909">
    <property type="entry name" value="Amidohydro_2"/>
    <property type="match status" value="1"/>
</dbReference>
<comment type="caution">
    <text evidence="2">The sequence shown here is derived from an EMBL/GenBank/DDBJ whole genome shotgun (WGS) entry which is preliminary data.</text>
</comment>
<sequence length="350" mass="37520">MTTPVTDVHAHAIIPEVEAVVAGQEGLARHRLLDAQRNGEESLAVSGKMVAQRIPQLTSVERRLRDMDAAGIDVQVVSPSPSQYHYWADEDLAMTLCRSANRGIAALVAEEPDRFVGLGLAPLQHPHLCVAALDDAVHGCGLAGIEISSHAQYAEGEGTVELSDSRLEPLWERAEELGAVIFLHPFGCTLDARLDRFYLSNTVGQPVENATALSHLIFSGVLDRHPALEIIAAHGGGYLPTYLGRSDHAWRVRPEARRCAQLPSSYLSRITFDSLVHGSGALRALVEAVGSERVVLGSDYPFDMGSDDPVGEINSAGFDLAASRRLLGGNAARLGLIPDNTRSHTPGVPS</sequence>